<evidence type="ECO:0000313" key="11">
    <source>
        <dbReference type="Proteomes" id="UP000006176"/>
    </source>
</evidence>
<dbReference type="GO" id="GO:0048472">
    <property type="term" value="F:threonine-phosphate decarboxylase activity"/>
    <property type="evidence" value="ECO:0007669"/>
    <property type="project" value="InterPro"/>
</dbReference>
<organism evidence="10 11">
    <name type="scientific">Sulfurospirillum barnesii (strain ATCC 700032 / DSM 10660 / SES-3)</name>
    <dbReference type="NCBI Taxonomy" id="760154"/>
    <lineage>
        <taxon>Bacteria</taxon>
        <taxon>Pseudomonadati</taxon>
        <taxon>Campylobacterota</taxon>
        <taxon>Epsilonproteobacteria</taxon>
        <taxon>Campylobacterales</taxon>
        <taxon>Sulfurospirillaceae</taxon>
        <taxon>Sulfurospirillum</taxon>
    </lineage>
</organism>
<evidence type="ECO:0000313" key="10">
    <source>
        <dbReference type="EMBL" id="AFL69413.1"/>
    </source>
</evidence>
<name>I3XZN9_SULBS</name>
<keyword evidence="5 9" id="KW-0169">Cobalamin biosynthesis</keyword>
<reference evidence="10 11" key="1">
    <citation type="submission" date="2012-06" db="EMBL/GenBank/DDBJ databases">
        <title>Complete sequence of Sulfurospirillum barnesii SES-3.</title>
        <authorList>
            <consortium name="US DOE Joint Genome Institute"/>
            <person name="Lucas S."/>
            <person name="Han J."/>
            <person name="Lapidus A."/>
            <person name="Cheng J.-F."/>
            <person name="Goodwin L."/>
            <person name="Pitluck S."/>
            <person name="Peters L."/>
            <person name="Ovchinnikova G."/>
            <person name="Lu M."/>
            <person name="Detter J.C."/>
            <person name="Han C."/>
            <person name="Tapia R."/>
            <person name="Land M."/>
            <person name="Hauser L."/>
            <person name="Kyrpides N."/>
            <person name="Ivanova N."/>
            <person name="Pagani I."/>
            <person name="Stolz J."/>
            <person name="Arkin A."/>
            <person name="Dehal P."/>
            <person name="Oremland R."/>
            <person name="Saltikov C."/>
            <person name="Basu P."/>
            <person name="Hollibaugh J."/>
            <person name="Newman D."/>
            <person name="Stolyar S."/>
            <person name="Hazen T."/>
            <person name="Woyke T."/>
        </authorList>
    </citation>
    <scope>NUCLEOTIDE SEQUENCE [LARGE SCALE GENOMIC DNA]</scope>
    <source>
        <strain evidence="11">ATCC 700032 / DSM 10660 / SES-3</strain>
    </source>
</reference>
<comment type="function">
    <text evidence="9">Converts cobyric acid to cobinamide by the addition of aminopropanol on the F carboxylic group.</text>
</comment>
<gene>
    <name evidence="9" type="primary">cobD</name>
    <name evidence="10" type="ordered locus">Sulba_2138</name>
</gene>
<dbReference type="NCBIfam" id="TIGR00380">
    <property type="entry name" value="cobal_cbiB"/>
    <property type="match status" value="1"/>
</dbReference>
<dbReference type="PANTHER" id="PTHR34308:SF1">
    <property type="entry name" value="COBALAMIN BIOSYNTHESIS PROTEIN CBIB"/>
    <property type="match status" value="1"/>
</dbReference>
<dbReference type="AlphaFoldDB" id="I3XZN9"/>
<keyword evidence="8 9" id="KW-0472">Membrane</keyword>
<comment type="pathway">
    <text evidence="2 9">Cofactor biosynthesis; adenosylcobalamin biosynthesis.</text>
</comment>
<dbReference type="UniPathway" id="UPA00148"/>
<dbReference type="GO" id="GO:0005886">
    <property type="term" value="C:plasma membrane"/>
    <property type="evidence" value="ECO:0007669"/>
    <property type="project" value="UniProtKB-SubCell"/>
</dbReference>
<dbReference type="EMBL" id="CP003333">
    <property type="protein sequence ID" value="AFL69413.1"/>
    <property type="molecule type" value="Genomic_DNA"/>
</dbReference>
<comment type="similarity">
    <text evidence="3 9">Belongs to the CobD/CbiB family.</text>
</comment>
<keyword evidence="7 9" id="KW-1133">Transmembrane helix</keyword>
<dbReference type="GO" id="GO:0015420">
    <property type="term" value="F:ABC-type vitamin B12 transporter activity"/>
    <property type="evidence" value="ECO:0007669"/>
    <property type="project" value="UniProtKB-UniRule"/>
</dbReference>
<evidence type="ECO:0000256" key="5">
    <source>
        <dbReference type="ARBA" id="ARBA00022573"/>
    </source>
</evidence>
<evidence type="ECO:0000256" key="7">
    <source>
        <dbReference type="ARBA" id="ARBA00022989"/>
    </source>
</evidence>
<keyword evidence="6 9" id="KW-0812">Transmembrane</keyword>
<sequence>MHFELALLAYIMDRLFGEFSFIPFYKHPVIFMGEFCTWFEKHFYKDSFVRGMLLNLSLLVLIALVVYGIECYVENLFLLALLASTGLASRSLYESVKEILHTPEAICYLVSRDTEHLSQSEIHKAAIETYAENLSDGVIAPLLYLLLFGLYGLFLYKGINTLDSMVGYKNARYIHFGKFSALLDDVANFIPARITALLIAMLFGSRRAFMHFYRFGKGHASPNAGHPISAMALCLGICLGGPTSYFGTLHAKPFFGDGRAELEALDLQKALSLQPKLDASLLIFLMLGALCTRFI</sequence>
<dbReference type="STRING" id="760154.Sulba_2138"/>
<evidence type="ECO:0000256" key="4">
    <source>
        <dbReference type="ARBA" id="ARBA00022475"/>
    </source>
</evidence>
<evidence type="ECO:0000256" key="2">
    <source>
        <dbReference type="ARBA" id="ARBA00004953"/>
    </source>
</evidence>
<feature type="transmembrane region" description="Helical" evidence="9">
    <location>
        <begin position="224"/>
        <end position="246"/>
    </location>
</feature>
<feature type="transmembrane region" description="Helical" evidence="9">
    <location>
        <begin position="186"/>
        <end position="203"/>
    </location>
</feature>
<dbReference type="GO" id="GO:0009236">
    <property type="term" value="P:cobalamin biosynthetic process"/>
    <property type="evidence" value="ECO:0007669"/>
    <property type="project" value="UniProtKB-UniRule"/>
</dbReference>
<evidence type="ECO:0000256" key="6">
    <source>
        <dbReference type="ARBA" id="ARBA00022692"/>
    </source>
</evidence>
<dbReference type="KEGG" id="sba:Sulba_2138"/>
<evidence type="ECO:0000256" key="9">
    <source>
        <dbReference type="HAMAP-Rule" id="MF_00024"/>
    </source>
</evidence>
<dbReference type="InterPro" id="IPR004485">
    <property type="entry name" value="Cobalamin_biosynth_CobD/CbiB"/>
</dbReference>
<dbReference type="Pfam" id="PF03186">
    <property type="entry name" value="CobD_Cbib"/>
    <property type="match status" value="1"/>
</dbReference>
<feature type="transmembrane region" description="Helical" evidence="9">
    <location>
        <begin position="75"/>
        <end position="93"/>
    </location>
</feature>
<dbReference type="PANTHER" id="PTHR34308">
    <property type="entry name" value="COBALAMIN BIOSYNTHESIS PROTEIN CBIB"/>
    <property type="match status" value="1"/>
</dbReference>
<dbReference type="HOGENOM" id="CLU_054212_0_0_7"/>
<proteinExistence type="inferred from homology"/>
<comment type="subcellular location">
    <subcellularLocation>
        <location evidence="1 9">Cell membrane</location>
        <topology evidence="1 9">Multi-pass membrane protein</topology>
    </subcellularLocation>
</comment>
<keyword evidence="11" id="KW-1185">Reference proteome</keyword>
<feature type="transmembrane region" description="Helical" evidence="9">
    <location>
        <begin position="138"/>
        <end position="156"/>
    </location>
</feature>
<dbReference type="HAMAP" id="MF_00024">
    <property type="entry name" value="CobD_CbiB"/>
    <property type="match status" value="1"/>
</dbReference>
<protein>
    <recommendedName>
        <fullName evidence="9">Cobalamin biosynthesis protein CobD</fullName>
    </recommendedName>
</protein>
<accession>I3XZN9</accession>
<dbReference type="Proteomes" id="UP000006176">
    <property type="component" value="Chromosome"/>
</dbReference>
<evidence type="ECO:0000256" key="8">
    <source>
        <dbReference type="ARBA" id="ARBA00023136"/>
    </source>
</evidence>
<feature type="transmembrane region" description="Helical" evidence="9">
    <location>
        <begin position="48"/>
        <end position="69"/>
    </location>
</feature>
<dbReference type="eggNOG" id="COG1270">
    <property type="taxonomic scope" value="Bacteria"/>
</dbReference>
<dbReference type="RefSeq" id="WP_014770278.1">
    <property type="nucleotide sequence ID" value="NC_018002.1"/>
</dbReference>
<dbReference type="PATRIC" id="fig|760154.4.peg.2135"/>
<evidence type="ECO:0000256" key="3">
    <source>
        <dbReference type="ARBA" id="ARBA00006263"/>
    </source>
</evidence>
<keyword evidence="4 9" id="KW-1003">Cell membrane</keyword>
<evidence type="ECO:0000256" key="1">
    <source>
        <dbReference type="ARBA" id="ARBA00004651"/>
    </source>
</evidence>